<proteinExistence type="predicted"/>
<evidence type="ECO:0000313" key="2">
    <source>
        <dbReference type="EMBL" id="KIJ36763.1"/>
    </source>
</evidence>
<dbReference type="AlphaFoldDB" id="A0A0C9UJT7"/>
<dbReference type="HOGENOM" id="CLU_098379_0_0_1"/>
<evidence type="ECO:0000313" key="3">
    <source>
        <dbReference type="Proteomes" id="UP000054279"/>
    </source>
</evidence>
<dbReference type="EMBL" id="KN837175">
    <property type="protein sequence ID" value="KIJ36763.1"/>
    <property type="molecule type" value="Genomic_DNA"/>
</dbReference>
<dbReference type="EMBL" id="KN837412">
    <property type="protein sequence ID" value="KIJ25500.1"/>
    <property type="molecule type" value="Genomic_DNA"/>
</dbReference>
<name>A0A0C9UJT7_SPHS4</name>
<organism evidence="1 3">
    <name type="scientific">Sphaerobolus stellatus (strain SS14)</name>
    <dbReference type="NCBI Taxonomy" id="990650"/>
    <lineage>
        <taxon>Eukaryota</taxon>
        <taxon>Fungi</taxon>
        <taxon>Dikarya</taxon>
        <taxon>Basidiomycota</taxon>
        <taxon>Agaricomycotina</taxon>
        <taxon>Agaricomycetes</taxon>
        <taxon>Phallomycetidae</taxon>
        <taxon>Geastrales</taxon>
        <taxon>Sphaerobolaceae</taxon>
        <taxon>Sphaerobolus</taxon>
    </lineage>
</organism>
<reference evidence="1 3" key="1">
    <citation type="submission" date="2014-06" db="EMBL/GenBank/DDBJ databases">
        <title>Evolutionary Origins and Diversification of the Mycorrhizal Mutualists.</title>
        <authorList>
            <consortium name="DOE Joint Genome Institute"/>
            <consortium name="Mycorrhizal Genomics Consortium"/>
            <person name="Kohler A."/>
            <person name="Kuo A."/>
            <person name="Nagy L.G."/>
            <person name="Floudas D."/>
            <person name="Copeland A."/>
            <person name="Barry K.W."/>
            <person name="Cichocki N."/>
            <person name="Veneault-Fourrey C."/>
            <person name="LaButti K."/>
            <person name="Lindquist E.A."/>
            <person name="Lipzen A."/>
            <person name="Lundell T."/>
            <person name="Morin E."/>
            <person name="Murat C."/>
            <person name="Riley R."/>
            <person name="Ohm R."/>
            <person name="Sun H."/>
            <person name="Tunlid A."/>
            <person name="Henrissat B."/>
            <person name="Grigoriev I.V."/>
            <person name="Hibbett D.S."/>
            <person name="Martin F."/>
        </authorList>
    </citation>
    <scope>NUCLEOTIDE SEQUENCE [LARGE SCALE GENOMIC DNA]</scope>
    <source>
        <strain evidence="1 3">SS14</strain>
    </source>
</reference>
<dbReference type="Proteomes" id="UP000054279">
    <property type="component" value="Unassembled WGS sequence"/>
</dbReference>
<sequence>MSAPSDDLIQEGIRSRIIDTILGHTMTLAIRKATYMASRYTLNNEKYSATERYVRVFPEMKGFRLEWTVPMFLARIRYMASVKTEFVAQGLIWTIAITTLKSGKWSTFIYNVNHCSWKVAKKVVSIGGLQGALVFANALPAEKNRSVLEERINYKVIESLEITENVKPLYYRWKDNPRKLVRNTFTGGGAFP</sequence>
<accession>A0A0C9UJT7</accession>
<keyword evidence="3" id="KW-1185">Reference proteome</keyword>
<evidence type="ECO:0000313" key="1">
    <source>
        <dbReference type="EMBL" id="KIJ25500.1"/>
    </source>
</evidence>
<gene>
    <name evidence="2" type="ORF">M422DRAFT_260855</name>
    <name evidence="1" type="ORF">M422DRAFT_273537</name>
</gene>
<protein>
    <submittedName>
        <fullName evidence="1">Uncharacterized protein</fullName>
    </submittedName>
</protein>